<dbReference type="Proteomes" id="UP001500051">
    <property type="component" value="Unassembled WGS sequence"/>
</dbReference>
<comment type="caution">
    <text evidence="2">The sequence shown here is derived from an EMBL/GenBank/DDBJ whole genome shotgun (WGS) entry which is preliminary data.</text>
</comment>
<feature type="region of interest" description="Disordered" evidence="1">
    <location>
        <begin position="1"/>
        <end position="23"/>
    </location>
</feature>
<dbReference type="EMBL" id="BAAAYX010000009">
    <property type="protein sequence ID" value="GAA3705379.1"/>
    <property type="molecule type" value="Genomic_DNA"/>
</dbReference>
<evidence type="ECO:0000313" key="3">
    <source>
        <dbReference type="Proteomes" id="UP001500051"/>
    </source>
</evidence>
<keyword evidence="3" id="KW-1185">Reference proteome</keyword>
<protein>
    <submittedName>
        <fullName evidence="2">Uncharacterized protein</fullName>
    </submittedName>
</protein>
<organism evidence="2 3">
    <name type="scientific">Microlunatus aurantiacus</name>
    <dbReference type="NCBI Taxonomy" id="446786"/>
    <lineage>
        <taxon>Bacteria</taxon>
        <taxon>Bacillati</taxon>
        <taxon>Actinomycetota</taxon>
        <taxon>Actinomycetes</taxon>
        <taxon>Propionibacteriales</taxon>
        <taxon>Propionibacteriaceae</taxon>
        <taxon>Microlunatus</taxon>
    </lineage>
</organism>
<evidence type="ECO:0000313" key="2">
    <source>
        <dbReference type="EMBL" id="GAA3705379.1"/>
    </source>
</evidence>
<evidence type="ECO:0000256" key="1">
    <source>
        <dbReference type="SAM" id="MobiDB-lite"/>
    </source>
</evidence>
<name>A0ABP7DJR4_9ACTN</name>
<sequence length="81" mass="8431">MGHYMPCRTSGSQDTHLYRAGDPGESLCGKSVSEGAASPGNRPVCADCAKALLVAIFRRAGRISSVEVVAHDEQEPTPSSG</sequence>
<proteinExistence type="predicted"/>
<reference evidence="3" key="1">
    <citation type="journal article" date="2019" name="Int. J. Syst. Evol. Microbiol.">
        <title>The Global Catalogue of Microorganisms (GCM) 10K type strain sequencing project: providing services to taxonomists for standard genome sequencing and annotation.</title>
        <authorList>
            <consortium name="The Broad Institute Genomics Platform"/>
            <consortium name="The Broad Institute Genome Sequencing Center for Infectious Disease"/>
            <person name="Wu L."/>
            <person name="Ma J."/>
        </authorList>
    </citation>
    <scope>NUCLEOTIDE SEQUENCE [LARGE SCALE GENOMIC DNA]</scope>
    <source>
        <strain evidence="3">JCM 16548</strain>
    </source>
</reference>
<gene>
    <name evidence="2" type="ORF">GCM10022204_23590</name>
</gene>
<accession>A0ABP7DJR4</accession>
<dbReference type="RefSeq" id="WP_344812560.1">
    <property type="nucleotide sequence ID" value="NZ_BAAAYX010000009.1"/>
</dbReference>